<dbReference type="EMBL" id="SMJZ01000268">
    <property type="protein sequence ID" value="TDB97277.1"/>
    <property type="molecule type" value="Genomic_DNA"/>
</dbReference>
<name>A0A4R4MN32_9ACTN</name>
<gene>
    <name evidence="2" type="ORF">E1267_40000</name>
</gene>
<comment type="caution">
    <text evidence="2">The sequence shown here is derived from an EMBL/GenBank/DDBJ whole genome shotgun (WGS) entry which is preliminary data.</text>
</comment>
<dbReference type="Proteomes" id="UP000295157">
    <property type="component" value="Unassembled WGS sequence"/>
</dbReference>
<accession>A0A4R4MN32</accession>
<proteinExistence type="predicted"/>
<dbReference type="PROSITE" id="PS51257">
    <property type="entry name" value="PROKAR_LIPOPROTEIN"/>
    <property type="match status" value="1"/>
</dbReference>
<keyword evidence="1" id="KW-0732">Signal</keyword>
<reference evidence="2 3" key="1">
    <citation type="submission" date="2019-02" db="EMBL/GenBank/DDBJ databases">
        <title>Draft genome sequences of novel Actinobacteria.</title>
        <authorList>
            <person name="Sahin N."/>
            <person name="Ay H."/>
            <person name="Saygin H."/>
        </authorList>
    </citation>
    <scope>NUCLEOTIDE SEQUENCE [LARGE SCALE GENOMIC DNA]</scope>
    <source>
        <strain evidence="2 3">KC201</strain>
    </source>
</reference>
<evidence type="ECO:0000256" key="1">
    <source>
        <dbReference type="SAM" id="SignalP"/>
    </source>
</evidence>
<dbReference type="AlphaFoldDB" id="A0A4R4MN32"/>
<dbReference type="RefSeq" id="WP_132340917.1">
    <property type="nucleotide sequence ID" value="NZ_SMJZ01000268.1"/>
</dbReference>
<keyword evidence="3" id="KW-1185">Reference proteome</keyword>
<evidence type="ECO:0000313" key="3">
    <source>
        <dbReference type="Proteomes" id="UP000295157"/>
    </source>
</evidence>
<organism evidence="2 3">
    <name type="scientific">Nonomuraea longispora</name>
    <dbReference type="NCBI Taxonomy" id="1848320"/>
    <lineage>
        <taxon>Bacteria</taxon>
        <taxon>Bacillati</taxon>
        <taxon>Actinomycetota</taxon>
        <taxon>Actinomycetes</taxon>
        <taxon>Streptosporangiales</taxon>
        <taxon>Streptosporangiaceae</taxon>
        <taxon>Nonomuraea</taxon>
    </lineage>
</organism>
<feature type="chain" id="PRO_5020787589" evidence="1">
    <location>
        <begin position="22"/>
        <end position="156"/>
    </location>
</feature>
<evidence type="ECO:0000313" key="2">
    <source>
        <dbReference type="EMBL" id="TDB97277.1"/>
    </source>
</evidence>
<sequence length="156" mass="16012">MHRLTLIAALFAVALSGCSDGSECTAIGTPVGVSVRVQAPIAASAETAEMQVCWDGACKPARAELRVFQETGDGGCDGDTCKATAVPTDDKVGFATVQGLPKQPVEVRLTLMGSEPVAEHTLTVTPKGRFPNGPECGEGGPNVVLTVEADGTVRES</sequence>
<protein>
    <submittedName>
        <fullName evidence="2">Uncharacterized protein</fullName>
    </submittedName>
</protein>
<feature type="signal peptide" evidence="1">
    <location>
        <begin position="1"/>
        <end position="21"/>
    </location>
</feature>
<dbReference type="OrthoDB" id="3828886at2"/>